<gene>
    <name evidence="2" type="ORF">DES53_10753</name>
</gene>
<dbReference type="InterPro" id="IPR032531">
    <property type="entry name" value="DUF4956"/>
</dbReference>
<proteinExistence type="predicted"/>
<keyword evidence="1" id="KW-0812">Transmembrane</keyword>
<accession>A0A366HF76</accession>
<organism evidence="2 3">
    <name type="scientific">Roseimicrobium gellanilyticum</name>
    <dbReference type="NCBI Taxonomy" id="748857"/>
    <lineage>
        <taxon>Bacteria</taxon>
        <taxon>Pseudomonadati</taxon>
        <taxon>Verrucomicrobiota</taxon>
        <taxon>Verrucomicrobiia</taxon>
        <taxon>Verrucomicrobiales</taxon>
        <taxon>Verrucomicrobiaceae</taxon>
        <taxon>Roseimicrobium</taxon>
    </lineage>
</organism>
<keyword evidence="1" id="KW-1133">Transmembrane helix</keyword>
<dbReference type="OrthoDB" id="190305at2"/>
<dbReference type="Proteomes" id="UP000253426">
    <property type="component" value="Unassembled WGS sequence"/>
</dbReference>
<evidence type="ECO:0000313" key="3">
    <source>
        <dbReference type="Proteomes" id="UP000253426"/>
    </source>
</evidence>
<dbReference type="EMBL" id="QNRR01000007">
    <property type="protein sequence ID" value="RBP41223.1"/>
    <property type="molecule type" value="Genomic_DNA"/>
</dbReference>
<keyword evidence="1" id="KW-0472">Membrane</keyword>
<evidence type="ECO:0000256" key="1">
    <source>
        <dbReference type="SAM" id="Phobius"/>
    </source>
</evidence>
<keyword evidence="3" id="KW-1185">Reference proteome</keyword>
<feature type="transmembrane region" description="Helical" evidence="1">
    <location>
        <begin position="25"/>
        <end position="53"/>
    </location>
</feature>
<protein>
    <submittedName>
        <fullName evidence="2">Uncharacterized protein DUF4956</fullName>
    </submittedName>
</protein>
<dbReference type="RefSeq" id="WP_113959872.1">
    <property type="nucleotide sequence ID" value="NZ_QNRR01000007.1"/>
</dbReference>
<dbReference type="AlphaFoldDB" id="A0A366HF76"/>
<sequence>MTIADLREAANTIMFGGDTRRVADLGLFTLSLALGAALLSSLLLSWAYSAFYGSRATGSNVHRSFPLISIAITAIFICVQFSLPLSLGLLGSLSIVRFRTPIKEPEEIGFIMLVIASALCCASFNVAFLIAILGVAMVALLVLRWSPAFLRRRAGSGTLVIRCTGEQYREALPSMISLIESHLSKPTFDSLSTAEDACVLTWSFQKVCLVKSAELERKLQETLPQASVGVYYNNHANA</sequence>
<feature type="transmembrane region" description="Helical" evidence="1">
    <location>
        <begin position="65"/>
        <end position="90"/>
    </location>
</feature>
<evidence type="ECO:0000313" key="2">
    <source>
        <dbReference type="EMBL" id="RBP41223.1"/>
    </source>
</evidence>
<comment type="caution">
    <text evidence="2">The sequence shown here is derived from an EMBL/GenBank/DDBJ whole genome shotgun (WGS) entry which is preliminary data.</text>
</comment>
<name>A0A366HF76_9BACT</name>
<reference evidence="2 3" key="1">
    <citation type="submission" date="2018-06" db="EMBL/GenBank/DDBJ databases">
        <title>Genomic Encyclopedia of Type Strains, Phase IV (KMG-IV): sequencing the most valuable type-strain genomes for metagenomic binning, comparative biology and taxonomic classification.</title>
        <authorList>
            <person name="Goeker M."/>
        </authorList>
    </citation>
    <scope>NUCLEOTIDE SEQUENCE [LARGE SCALE GENOMIC DNA]</scope>
    <source>
        <strain evidence="2 3">DSM 25532</strain>
    </source>
</reference>
<feature type="transmembrane region" description="Helical" evidence="1">
    <location>
        <begin position="110"/>
        <end position="143"/>
    </location>
</feature>
<dbReference type="Pfam" id="PF16316">
    <property type="entry name" value="DUF4956"/>
    <property type="match status" value="1"/>
</dbReference>